<dbReference type="Gene3D" id="1.10.510.10">
    <property type="entry name" value="Transferase(Phosphotransferase) domain 1"/>
    <property type="match status" value="1"/>
</dbReference>
<dbReference type="KEGG" id="ngr:NAEGRDRAFT_75853"/>
<dbReference type="AlphaFoldDB" id="D2W383"/>
<evidence type="ECO:0000259" key="2">
    <source>
        <dbReference type="PROSITE" id="PS50011"/>
    </source>
</evidence>
<dbReference type="GeneID" id="8862513"/>
<evidence type="ECO:0000313" key="3">
    <source>
        <dbReference type="EMBL" id="EFC36446.1"/>
    </source>
</evidence>
<dbReference type="VEuPathDB" id="AmoebaDB:NAEGRDRAFT_75853"/>
<reference evidence="3 4" key="1">
    <citation type="journal article" date="2010" name="Cell">
        <title>The genome of Naegleria gruberi illuminates early eukaryotic versatility.</title>
        <authorList>
            <person name="Fritz-Laylin L.K."/>
            <person name="Prochnik S.E."/>
            <person name="Ginger M.L."/>
            <person name="Dacks J.B."/>
            <person name="Carpenter M.L."/>
            <person name="Field M.C."/>
            <person name="Kuo A."/>
            <person name="Paredez A."/>
            <person name="Chapman J."/>
            <person name="Pham J."/>
            <person name="Shu S."/>
            <person name="Neupane R."/>
            <person name="Cipriano M."/>
            <person name="Mancuso J."/>
            <person name="Tu H."/>
            <person name="Salamov A."/>
            <person name="Lindquist E."/>
            <person name="Shapiro H."/>
            <person name="Lucas S."/>
            <person name="Grigoriev I.V."/>
            <person name="Cande W.Z."/>
            <person name="Fulton C."/>
            <person name="Rokhsar D.S."/>
            <person name="Dawson S.C."/>
        </authorList>
    </citation>
    <scope>NUCLEOTIDE SEQUENCE [LARGE SCALE GENOMIC DNA]</scope>
    <source>
        <strain evidence="3 4">NEG-M</strain>
    </source>
</reference>
<dbReference type="OMA" id="IVEITHC"/>
<dbReference type="InterPro" id="IPR011009">
    <property type="entry name" value="Kinase-like_dom_sf"/>
</dbReference>
<sequence length="336" mass="39252">MPLFFHEGLLKKSRSRASTKRERNTNSTSEGSSLKRKYTDYEEEEFCDCTDDFAWNLPIASPISSMEDVCDSFDQKVKRIKPSSNLIKSEFSFGQTNQTIVNNYINMNYNTNNSELDILNTNYERVEKIEEDEYAEYYRVTRKYDHKFCKLILLKNNSSGDDIYKLLSLRNSNIVEITHCGLIGKRPFLETKWYRDGTLDQLLKRGEFISENSLTRMASSLLDSLLFIQENNIVCRDFRPSNILVERHGAFEYDLKYNLEFICFSSHSTESQKRNIKSIGQILFMLMTRKSCINESITREYLLENISGVYSPKIVDLVLVLLFSDLTTCEIFQFLN</sequence>
<dbReference type="SUPFAM" id="SSF56112">
    <property type="entry name" value="Protein kinase-like (PK-like)"/>
    <property type="match status" value="1"/>
</dbReference>
<accession>D2W383</accession>
<dbReference type="RefSeq" id="XP_002669190.1">
    <property type="nucleotide sequence ID" value="XM_002669144.1"/>
</dbReference>
<dbReference type="GO" id="GO:0004672">
    <property type="term" value="F:protein kinase activity"/>
    <property type="evidence" value="ECO:0007669"/>
    <property type="project" value="InterPro"/>
</dbReference>
<dbReference type="Pfam" id="PF00069">
    <property type="entry name" value="Pkinase"/>
    <property type="match status" value="1"/>
</dbReference>
<gene>
    <name evidence="3" type="ORF">NAEGRDRAFT_75853</name>
</gene>
<feature type="region of interest" description="Disordered" evidence="1">
    <location>
        <begin position="1"/>
        <end position="36"/>
    </location>
</feature>
<dbReference type="SMART" id="SM00220">
    <property type="entry name" value="S_TKc"/>
    <property type="match status" value="1"/>
</dbReference>
<proteinExistence type="predicted"/>
<dbReference type="EMBL" id="GG738930">
    <property type="protein sequence ID" value="EFC36446.1"/>
    <property type="molecule type" value="Genomic_DNA"/>
</dbReference>
<name>D2W383_NAEGR</name>
<dbReference type="GO" id="GO:0005524">
    <property type="term" value="F:ATP binding"/>
    <property type="evidence" value="ECO:0007669"/>
    <property type="project" value="InterPro"/>
</dbReference>
<dbReference type="OrthoDB" id="10347457at2759"/>
<protein>
    <submittedName>
        <fullName evidence="3">Predicted protein</fullName>
    </submittedName>
</protein>
<dbReference type="InParanoid" id="D2W383"/>
<organism evidence="4">
    <name type="scientific">Naegleria gruberi</name>
    <name type="common">Amoeba</name>
    <dbReference type="NCBI Taxonomy" id="5762"/>
    <lineage>
        <taxon>Eukaryota</taxon>
        <taxon>Discoba</taxon>
        <taxon>Heterolobosea</taxon>
        <taxon>Tetramitia</taxon>
        <taxon>Eutetramitia</taxon>
        <taxon>Vahlkampfiidae</taxon>
        <taxon>Naegleria</taxon>
    </lineage>
</organism>
<keyword evidence="4" id="KW-1185">Reference proteome</keyword>
<dbReference type="Proteomes" id="UP000006671">
    <property type="component" value="Unassembled WGS sequence"/>
</dbReference>
<dbReference type="InterPro" id="IPR000719">
    <property type="entry name" value="Prot_kinase_dom"/>
</dbReference>
<evidence type="ECO:0000256" key="1">
    <source>
        <dbReference type="SAM" id="MobiDB-lite"/>
    </source>
</evidence>
<dbReference type="PROSITE" id="PS50011">
    <property type="entry name" value="PROTEIN_KINASE_DOM"/>
    <property type="match status" value="1"/>
</dbReference>
<evidence type="ECO:0000313" key="4">
    <source>
        <dbReference type="Proteomes" id="UP000006671"/>
    </source>
</evidence>
<feature type="domain" description="Protein kinase" evidence="2">
    <location>
        <begin position="123"/>
        <end position="336"/>
    </location>
</feature>